<name>A0A6J4PFE9_9ACTN</name>
<organism evidence="2">
    <name type="scientific">uncultured Rubrobacteraceae bacterium</name>
    <dbReference type="NCBI Taxonomy" id="349277"/>
    <lineage>
        <taxon>Bacteria</taxon>
        <taxon>Bacillati</taxon>
        <taxon>Actinomycetota</taxon>
        <taxon>Rubrobacteria</taxon>
        <taxon>Rubrobacterales</taxon>
        <taxon>Rubrobacteraceae</taxon>
        <taxon>environmental samples</taxon>
    </lineage>
</organism>
<dbReference type="EMBL" id="CADCUZ010000061">
    <property type="protein sequence ID" value="CAA9412967.1"/>
    <property type="molecule type" value="Genomic_DNA"/>
</dbReference>
<feature type="compositionally biased region" description="Low complexity" evidence="1">
    <location>
        <begin position="16"/>
        <end position="25"/>
    </location>
</feature>
<proteinExistence type="predicted"/>
<feature type="non-terminal residue" evidence="2">
    <location>
        <position position="151"/>
    </location>
</feature>
<reference evidence="2" key="1">
    <citation type="submission" date="2020-02" db="EMBL/GenBank/DDBJ databases">
        <authorList>
            <person name="Meier V. D."/>
        </authorList>
    </citation>
    <scope>NUCLEOTIDE SEQUENCE</scope>
    <source>
        <strain evidence="2">AVDCRST_MAG55</strain>
    </source>
</reference>
<evidence type="ECO:0000256" key="1">
    <source>
        <dbReference type="SAM" id="MobiDB-lite"/>
    </source>
</evidence>
<accession>A0A6J4PFE9</accession>
<protein>
    <submittedName>
        <fullName evidence="2">Uncharacterized protein</fullName>
    </submittedName>
</protein>
<gene>
    <name evidence="2" type="ORF">AVDCRST_MAG55-1440</name>
</gene>
<evidence type="ECO:0000313" key="2">
    <source>
        <dbReference type="EMBL" id="CAA9412967.1"/>
    </source>
</evidence>
<dbReference type="AlphaFoldDB" id="A0A6J4PFE9"/>
<sequence>WSSGPYTAQRAGPAVRTARSRTSAAPIPGCRRFWPACRAPLGGSPDSGTKTPTATCGARCSPSSATPGPPAPWSCGRSEAGCDGTTPTSSSPACGPRSTAWRTTGSPAQRLRKTRRRPCGPSRPARWRRNGPPTAPDRRPKRSPGSGWRCR</sequence>
<feature type="region of interest" description="Disordered" evidence="1">
    <location>
        <begin position="1"/>
        <end position="151"/>
    </location>
</feature>
<feature type="non-terminal residue" evidence="2">
    <location>
        <position position="1"/>
    </location>
</feature>